<keyword evidence="3" id="KW-1003">Cell membrane</keyword>
<dbReference type="Gene3D" id="3.30.70.260">
    <property type="match status" value="1"/>
</dbReference>
<evidence type="ECO:0000256" key="1">
    <source>
        <dbReference type="ARBA" id="ARBA00004651"/>
    </source>
</evidence>
<dbReference type="InterPro" id="IPR003416">
    <property type="entry name" value="MgtC/SapB/SrpB/YhiD_fam"/>
</dbReference>
<evidence type="ECO:0000259" key="9">
    <source>
        <dbReference type="Pfam" id="PF21770"/>
    </source>
</evidence>
<protein>
    <submittedName>
        <fullName evidence="10">Mg2+ transport P-type ATPase C MgtC</fullName>
    </submittedName>
</protein>
<comment type="subcellular location">
    <subcellularLocation>
        <location evidence="1">Cell membrane</location>
        <topology evidence="1">Multi-pass membrane protein</topology>
    </subcellularLocation>
</comment>
<dbReference type="Pfam" id="PF02308">
    <property type="entry name" value="MgtC"/>
    <property type="match status" value="1"/>
</dbReference>
<dbReference type="InterPro" id="IPR049177">
    <property type="entry name" value="MgtC_SapB_SrpB_YhiD_N"/>
</dbReference>
<keyword evidence="5 7" id="KW-1133">Transmembrane helix</keyword>
<comment type="caution">
    <text evidence="10">The sequence shown here is derived from an EMBL/GenBank/DDBJ whole genome shotgun (WGS) entry which is preliminary data.</text>
</comment>
<accession>A0AA37PIL9</accession>
<evidence type="ECO:0000256" key="2">
    <source>
        <dbReference type="ARBA" id="ARBA00009298"/>
    </source>
</evidence>
<evidence type="ECO:0000256" key="6">
    <source>
        <dbReference type="ARBA" id="ARBA00023136"/>
    </source>
</evidence>
<feature type="transmembrane region" description="Helical" evidence="7">
    <location>
        <begin position="49"/>
        <end position="68"/>
    </location>
</feature>
<dbReference type="EMBL" id="BQYH01000004">
    <property type="protein sequence ID" value="GKU70505.1"/>
    <property type="molecule type" value="Genomic_DNA"/>
</dbReference>
<evidence type="ECO:0000313" key="11">
    <source>
        <dbReference type="Proteomes" id="UP001139505"/>
    </source>
</evidence>
<evidence type="ECO:0000256" key="5">
    <source>
        <dbReference type="ARBA" id="ARBA00022989"/>
    </source>
</evidence>
<dbReference type="AlphaFoldDB" id="A0AA37PIL9"/>
<keyword evidence="6 7" id="KW-0472">Membrane</keyword>
<dbReference type="GO" id="GO:0005886">
    <property type="term" value="C:plasma membrane"/>
    <property type="evidence" value="ECO:0007669"/>
    <property type="project" value="UniProtKB-SubCell"/>
</dbReference>
<evidence type="ECO:0000256" key="7">
    <source>
        <dbReference type="SAM" id="Phobius"/>
    </source>
</evidence>
<evidence type="ECO:0000256" key="3">
    <source>
        <dbReference type="ARBA" id="ARBA00022475"/>
    </source>
</evidence>
<name>A0AA37PIL9_9MYCO</name>
<evidence type="ECO:0000259" key="8">
    <source>
        <dbReference type="Pfam" id="PF02308"/>
    </source>
</evidence>
<evidence type="ECO:0000256" key="4">
    <source>
        <dbReference type="ARBA" id="ARBA00022692"/>
    </source>
</evidence>
<feature type="domain" description="MgtC-like C-terminal" evidence="9">
    <location>
        <begin position="164"/>
        <end position="241"/>
    </location>
</feature>
<gene>
    <name evidence="10" type="ORF">NJB18185_02820</name>
</gene>
<feature type="transmembrane region" description="Helical" evidence="7">
    <location>
        <begin position="110"/>
        <end position="142"/>
    </location>
</feature>
<comment type="similarity">
    <text evidence="2">Belongs to the MgtC/SapB family.</text>
</comment>
<reference evidence="10" key="1">
    <citation type="journal article" date="2022" name="Microbiol. Resour. Announc.">
        <title>Draft Genome Sequences of Eight Mycobacterium montefiorense Strains Isolated from Salamanders in Captivity.</title>
        <authorList>
            <person name="Komine T."/>
            <person name="Ihara H."/>
            <person name="Fukano H."/>
            <person name="Hoshino Y."/>
            <person name="Kurata O."/>
            <person name="Wada S."/>
        </authorList>
    </citation>
    <scope>NUCLEOTIDE SEQUENCE</scope>
    <source>
        <strain evidence="10">NJB18185</strain>
    </source>
</reference>
<dbReference type="InterPro" id="IPR048640">
    <property type="entry name" value="MgtC-like_C"/>
</dbReference>
<dbReference type="PANTHER" id="PTHR33778:SF3">
    <property type="entry name" value="PROTEIN MGTC"/>
    <property type="match status" value="1"/>
</dbReference>
<proteinExistence type="inferred from homology"/>
<organism evidence="10 11">
    <name type="scientific">Mycobacterium montefiorense</name>
    <dbReference type="NCBI Taxonomy" id="154654"/>
    <lineage>
        <taxon>Bacteria</taxon>
        <taxon>Bacillati</taxon>
        <taxon>Actinomycetota</taxon>
        <taxon>Actinomycetes</taxon>
        <taxon>Mycobacteriales</taxon>
        <taxon>Mycobacteriaceae</taxon>
        <taxon>Mycobacterium</taxon>
        <taxon>Mycobacterium simiae complex</taxon>
    </lineage>
</organism>
<reference evidence="10" key="2">
    <citation type="submission" date="2022-04" db="EMBL/GenBank/DDBJ databases">
        <authorList>
            <person name="Komine T."/>
            <person name="Fukano H."/>
            <person name="Wada S."/>
        </authorList>
    </citation>
    <scope>NUCLEOTIDE SEQUENCE</scope>
    <source>
        <strain evidence="10">NJB18185</strain>
    </source>
</reference>
<feature type="domain" description="MgtC/SapB/SrpB/YhiD N-terminal" evidence="8">
    <location>
        <begin position="26"/>
        <end position="147"/>
    </location>
</feature>
<evidence type="ECO:0000313" key="10">
    <source>
        <dbReference type="EMBL" id="GKU70505.1"/>
    </source>
</evidence>
<sequence length="250" mass="25922">MISTLSGKHQEYNMIDTVDTVVRIAAGLGLGAAIGLERQWRSRNAGLRTAALVSLGATLFVIMGGYAFTGVNADPTRVAAQVASGIGFLGAGVIMKQGATISGLNTAATLWAAAAVGALAGGGLLIPAVIGAGAVIAANIVLRPIGRRLDHHHGPGTEKASAEYRFEVRCGTRAEAHIRGLVFDAISRPSLTVQSITAIDLPDDQGVRIAATVIADERDDHRIEAALADVIKAPEVTAVRWIADEMSLDD</sequence>
<dbReference type="PANTHER" id="PTHR33778">
    <property type="entry name" value="PROTEIN MGTC"/>
    <property type="match status" value="1"/>
</dbReference>
<dbReference type="PRINTS" id="PR01837">
    <property type="entry name" value="MGTCSAPBPROT"/>
</dbReference>
<keyword evidence="4 7" id="KW-0812">Transmembrane</keyword>
<dbReference type="Pfam" id="PF21770">
    <property type="entry name" value="MgtC_SapB_C"/>
    <property type="match status" value="1"/>
</dbReference>
<dbReference type="Proteomes" id="UP001139505">
    <property type="component" value="Unassembled WGS sequence"/>
</dbReference>